<sequence length="286" mass="32249">MLPQQCIRLIKHSFTNIRIARCYSTSPETVGKQHQNVDQREVDNLSRQSEEWWDPNGPIRGLHAMNALRVPLIRDGLIATGVVGRDRIQKPKVLENVNILEVGCGGGILSEKLARLHANVVGIDPSEKLISVASEHAKESRDLIQEHIQYHVETIEAHASKNPERYDAVVASEVLEHVGDKVAFIEQCVSALKPGGSIFITTLNKTPASWLGAIVGAEYIFKLVPEETHDWDKFISPLELQRILSCYSCKTILLHGMFYQFWANQWCWTKNTEINYAIQAVKMVES</sequence>
<proteinExistence type="inferred from homology"/>
<dbReference type="HOGENOM" id="CLU_042432_0_0_1"/>
<dbReference type="eggNOG" id="KOG1270">
    <property type="taxonomic scope" value="Eukaryota"/>
</dbReference>
<dbReference type="SUPFAM" id="SSF53335">
    <property type="entry name" value="S-adenosyl-L-methionine-dependent methyltransferases"/>
    <property type="match status" value="1"/>
</dbReference>
<dbReference type="PANTHER" id="PTHR43464:SF19">
    <property type="entry name" value="UBIQUINONE BIOSYNTHESIS O-METHYLTRANSFERASE, MITOCHONDRIAL"/>
    <property type="match status" value="1"/>
</dbReference>
<feature type="binding site" evidence="5">
    <location>
        <position position="176"/>
    </location>
    <ligand>
        <name>Mg(2+)</name>
        <dbReference type="ChEBI" id="CHEBI:18420"/>
    </ligand>
</feature>
<evidence type="ECO:0000256" key="5">
    <source>
        <dbReference type="HAMAP-Rule" id="MF_03190"/>
    </source>
</evidence>
<feature type="domain" description="Methyltransferase type 12" evidence="6">
    <location>
        <begin position="100"/>
        <end position="197"/>
    </location>
</feature>
<dbReference type="OMA" id="LASRWWD"/>
<dbReference type="CDD" id="cd02440">
    <property type="entry name" value="AdoMet_MTases"/>
    <property type="match status" value="1"/>
</dbReference>
<dbReference type="GO" id="GO:0010420">
    <property type="term" value="F:polyprenyldihydroxybenzoate methyltransferase activity"/>
    <property type="evidence" value="ECO:0007669"/>
    <property type="project" value="UniProtKB-UniRule"/>
</dbReference>
<dbReference type="NCBIfam" id="TIGR01983">
    <property type="entry name" value="UbiG"/>
    <property type="match status" value="1"/>
</dbReference>
<dbReference type="GO" id="GO:0031314">
    <property type="term" value="C:extrinsic component of mitochondrial inner membrane"/>
    <property type="evidence" value="ECO:0007669"/>
    <property type="project" value="UniProtKB-UniRule"/>
</dbReference>
<reference evidence="8" key="4">
    <citation type="submission" date="2015-06" db="UniProtKB">
        <authorList>
            <consortium name="EnsemblMetazoa"/>
        </authorList>
    </citation>
    <scope>IDENTIFICATION</scope>
</reference>
<dbReference type="InterPro" id="IPR013217">
    <property type="entry name" value="Methyltransf_12"/>
</dbReference>
<comment type="similarity">
    <text evidence="5">Belongs to the class I-like SAM-binding methyltransferase superfamily. UbiG/COQ3 family.</text>
</comment>
<comment type="subcellular location">
    <subcellularLocation>
        <location evidence="5">Mitochondrion inner membrane</location>
        <topology evidence="5">Peripheral membrane protein</topology>
        <orientation evidence="5">Matrix side</orientation>
    </subcellularLocation>
</comment>
<keyword evidence="1 5" id="KW-0489">Methyltransferase</keyword>
<evidence type="ECO:0000313" key="7">
    <source>
        <dbReference type="EMBL" id="ETN62431.1"/>
    </source>
</evidence>
<dbReference type="VEuPathDB" id="VectorBase:ADAC005909"/>
<evidence type="ECO:0000256" key="4">
    <source>
        <dbReference type="ARBA" id="ARBA00022691"/>
    </source>
</evidence>
<evidence type="ECO:0000259" key="6">
    <source>
        <dbReference type="Pfam" id="PF08242"/>
    </source>
</evidence>
<dbReference type="EnsemblMetazoa" id="ADAC005909-RA">
    <property type="protein sequence ID" value="ADAC005909-PA"/>
    <property type="gene ID" value="ADAC005909"/>
</dbReference>
<organism evidence="7">
    <name type="scientific">Anopheles darlingi</name>
    <name type="common">Mosquito</name>
    <dbReference type="NCBI Taxonomy" id="43151"/>
    <lineage>
        <taxon>Eukaryota</taxon>
        <taxon>Metazoa</taxon>
        <taxon>Ecdysozoa</taxon>
        <taxon>Arthropoda</taxon>
        <taxon>Hexapoda</taxon>
        <taxon>Insecta</taxon>
        <taxon>Pterygota</taxon>
        <taxon>Neoptera</taxon>
        <taxon>Endopterygota</taxon>
        <taxon>Diptera</taxon>
        <taxon>Nematocera</taxon>
        <taxon>Culicoidea</taxon>
        <taxon>Culicidae</taxon>
        <taxon>Anophelinae</taxon>
        <taxon>Anopheles</taxon>
    </lineage>
</organism>
<reference evidence="7" key="3">
    <citation type="journal article" date="2013" name="Nucleic Acids Res.">
        <title>The genome of Anopheles darlingi, the main neotropical malaria vector.</title>
        <authorList>
            <person name="Marinotti O."/>
            <person name="Cerqueira G.C."/>
            <person name="de Almeida L.G."/>
            <person name="Ferro M.I."/>
            <person name="Loreto E.L."/>
            <person name="Zaha A."/>
            <person name="Teixeira S.M."/>
            <person name="Wespiser A.R."/>
            <person name="Almeida E Silva A."/>
            <person name="Schlindwein A.D."/>
            <person name="Pacheco A.C."/>
            <person name="Silva A.L."/>
            <person name="Graveley B.R."/>
            <person name="Walenz B.P."/>
            <person name="Lima Bde A."/>
            <person name="Ribeiro C.A."/>
            <person name="Nunes-Silva C.G."/>
            <person name="de Carvalho C.R."/>
            <person name="Soares C.M."/>
            <person name="de Menezes C.B."/>
            <person name="Matiolli C."/>
            <person name="Caffrey D."/>
            <person name="Araujo D.A."/>
            <person name="de Oliveira D.M."/>
            <person name="Golenbock D."/>
            <person name="Grisard E.C."/>
            <person name="Fantinatti-Garboggini F."/>
            <person name="de Carvalho F.M."/>
            <person name="Barcellos F.G."/>
            <person name="Prosdocimi F."/>
            <person name="May G."/>
            <person name="Azevedo Junior G.M."/>
            <person name="Guimaraes G.M."/>
            <person name="Goldman G.H."/>
            <person name="Padilha I.Q."/>
            <person name="Batista Jda S."/>
            <person name="Ferro J.A."/>
            <person name="Ribeiro J.M."/>
            <person name="Fietto J.L."/>
            <person name="Dabbas K.M."/>
            <person name="Cerdeira L."/>
            <person name="Agnez-Lima L.F."/>
            <person name="Brocchi M."/>
            <person name="de Carvalho M.O."/>
            <person name="Teixeira Mde M."/>
            <person name="Diniz Maia Mde M."/>
            <person name="Goldman M.H."/>
            <person name="Cruz Schneider M.P."/>
            <person name="Felipe M.S."/>
            <person name="Hungria M."/>
            <person name="Nicolas M.F."/>
            <person name="Pereira M."/>
            <person name="Montes M.A."/>
            <person name="Cantao M.E."/>
            <person name="Vincentz M."/>
            <person name="Rafael M.S."/>
            <person name="Silverman N."/>
            <person name="Stoco P.H."/>
            <person name="Souza R.C."/>
            <person name="Vicentini R."/>
            <person name="Gazzinelli R.T."/>
            <person name="Neves Rde O."/>
            <person name="Silva R."/>
            <person name="Astolfi-Filho S."/>
            <person name="Maciel T.E."/>
            <person name="Urmenyi T.P."/>
            <person name="Tadei W.P."/>
            <person name="Camargo E.P."/>
            <person name="de Vasconcelos A.T."/>
        </authorList>
    </citation>
    <scope>NUCLEOTIDE SEQUENCE</scope>
</reference>
<keyword evidence="3 5" id="KW-0831">Ubiquinone biosynthesis</keyword>
<dbReference type="InterPro" id="IPR029063">
    <property type="entry name" value="SAM-dependent_MTases_sf"/>
</dbReference>
<comment type="catalytic activity">
    <reaction evidence="5">
        <text>a 3-demethylubiquinone + S-adenosyl-L-methionine = a ubiquinone + S-adenosyl-L-homocysteine</text>
        <dbReference type="Rhea" id="RHEA:81215"/>
        <dbReference type="Rhea" id="RHEA-COMP:9565"/>
        <dbReference type="Rhea" id="RHEA-COMP:19654"/>
        <dbReference type="ChEBI" id="CHEBI:16389"/>
        <dbReference type="ChEBI" id="CHEBI:57856"/>
        <dbReference type="ChEBI" id="CHEBI:59789"/>
        <dbReference type="ChEBI" id="CHEBI:231825"/>
    </reaction>
</comment>
<feature type="binding site" evidence="5">
    <location>
        <position position="103"/>
    </location>
    <ligand>
        <name>S-adenosyl-L-methionine</name>
        <dbReference type="ChEBI" id="CHEBI:59789"/>
    </ligand>
</feature>
<dbReference type="EC" id="2.1.1.114" evidence="5"/>
<dbReference type="AlphaFoldDB" id="W5JEG1"/>
<dbReference type="Proteomes" id="UP000000673">
    <property type="component" value="Unassembled WGS sequence"/>
</dbReference>
<comment type="pathway">
    <text evidence="5">Cofactor biosynthesis; ubiquinone biosynthesis.</text>
</comment>
<dbReference type="GO" id="GO:0061542">
    <property type="term" value="F:3-demethylubiquinol 3-O-methyltransferase activity"/>
    <property type="evidence" value="ECO:0007669"/>
    <property type="project" value="UniProtKB-UniRule"/>
</dbReference>
<dbReference type="PANTHER" id="PTHR43464">
    <property type="entry name" value="METHYLTRANSFERASE"/>
    <property type="match status" value="1"/>
</dbReference>
<dbReference type="VEuPathDB" id="VectorBase:ADAR2_005866"/>
<comment type="function">
    <text evidence="5">O-methyltransferase required for two non-consecutive steps during ubiquinone biosynthesis. Catalyzes the 2 O-methylation of 3,4-dihydroxy-5-(all-trans-polyprenyl)benzoic acid into 4-hydroxy-3-methoxy-5-(all-trans-polyprenyl)benzoic acid. Also catalyzes the last step of ubiquinone biosynthesis by mediating methylation of 3-demethylubiquinone into ubiquinone. Also able to mediate the methylation of 3-demethylubiquinol into ubiquinol.</text>
</comment>
<evidence type="ECO:0000256" key="2">
    <source>
        <dbReference type="ARBA" id="ARBA00022679"/>
    </source>
</evidence>
<feature type="binding site" evidence="5">
    <location>
        <position position="177"/>
    </location>
    <ligand>
        <name>Mg(2+)</name>
        <dbReference type="ChEBI" id="CHEBI:18420"/>
    </ligand>
</feature>
<dbReference type="EC" id="2.1.1.-" evidence="5"/>
<evidence type="ECO:0000313" key="9">
    <source>
        <dbReference type="Proteomes" id="UP000000673"/>
    </source>
</evidence>
<feature type="binding site" evidence="5">
    <location>
        <position position="69"/>
    </location>
    <ligand>
        <name>S-adenosyl-L-methionine</name>
        <dbReference type="ChEBI" id="CHEBI:59789"/>
    </ligand>
</feature>
<dbReference type="STRING" id="43151.W5JEG1"/>
<evidence type="ECO:0000256" key="1">
    <source>
        <dbReference type="ARBA" id="ARBA00022603"/>
    </source>
</evidence>
<comment type="catalytic activity">
    <reaction evidence="5">
        <text>a 3-demethylubiquinol + S-adenosyl-L-methionine = a ubiquinol + S-adenosyl-L-homocysteine + H(+)</text>
        <dbReference type="Rhea" id="RHEA:44380"/>
        <dbReference type="Rhea" id="RHEA-COMP:9566"/>
        <dbReference type="Rhea" id="RHEA-COMP:10914"/>
        <dbReference type="ChEBI" id="CHEBI:15378"/>
        <dbReference type="ChEBI" id="CHEBI:17976"/>
        <dbReference type="ChEBI" id="CHEBI:57856"/>
        <dbReference type="ChEBI" id="CHEBI:59789"/>
        <dbReference type="ChEBI" id="CHEBI:84422"/>
        <dbReference type="EC" id="2.1.1.64"/>
    </reaction>
</comment>
<evidence type="ECO:0000313" key="8">
    <source>
        <dbReference type="EnsemblMetazoa" id="ADAC005909-PA"/>
    </source>
</evidence>
<name>W5JEG1_ANODA</name>
<dbReference type="UniPathway" id="UPA00232"/>
<dbReference type="EMBL" id="ADMH02001479">
    <property type="protein sequence ID" value="ETN62431.1"/>
    <property type="molecule type" value="Genomic_DNA"/>
</dbReference>
<gene>
    <name evidence="5" type="primary">coq3</name>
    <name evidence="7" type="ORF">AND_005909</name>
</gene>
<dbReference type="FunCoup" id="W5JEG1">
    <property type="interactions" value="697"/>
</dbReference>
<feature type="binding site" evidence="5">
    <location>
        <position position="172"/>
    </location>
    <ligand>
        <name>S-adenosyl-L-methionine</name>
        <dbReference type="ChEBI" id="CHEBI:59789"/>
    </ligand>
</feature>
<keyword evidence="5" id="KW-0460">Magnesium</keyword>
<keyword evidence="9" id="KW-1185">Reference proteome</keyword>
<feature type="binding site" evidence="5">
    <location>
        <position position="124"/>
    </location>
    <ligand>
        <name>S-adenosyl-L-methionine</name>
        <dbReference type="ChEBI" id="CHEBI:59789"/>
    </ligand>
</feature>
<keyword evidence="5" id="KW-0479">Metal-binding</keyword>
<keyword evidence="5" id="KW-0496">Mitochondrion</keyword>
<dbReference type="GO" id="GO:0046872">
    <property type="term" value="F:metal ion binding"/>
    <property type="evidence" value="ECO:0007669"/>
    <property type="project" value="UniProtKB-KW"/>
</dbReference>
<dbReference type="Pfam" id="PF08242">
    <property type="entry name" value="Methyltransf_12"/>
    <property type="match status" value="1"/>
</dbReference>
<reference evidence="7 9" key="1">
    <citation type="journal article" date="2010" name="BMC Genomics">
        <title>Combination of measures distinguishes pre-miRNAs from other stem-loops in the genome of the newly sequenced Anopheles darlingi.</title>
        <authorList>
            <person name="Mendes N.D."/>
            <person name="Freitas A.T."/>
            <person name="Vasconcelos A.T."/>
            <person name="Sagot M.F."/>
        </authorList>
    </citation>
    <scope>NUCLEOTIDE SEQUENCE</scope>
</reference>
<comment type="cofactor">
    <cofactor evidence="5">
        <name>Mg(2+)</name>
        <dbReference type="ChEBI" id="CHEBI:18420"/>
    </cofactor>
</comment>
<dbReference type="GO" id="GO:0032259">
    <property type="term" value="P:methylation"/>
    <property type="evidence" value="ECO:0007669"/>
    <property type="project" value="UniProtKB-KW"/>
</dbReference>
<keyword evidence="4 5" id="KW-0949">S-adenosyl-L-methionine</keyword>
<dbReference type="InterPro" id="IPR010233">
    <property type="entry name" value="UbiG_MeTrfase"/>
</dbReference>
<feature type="binding site" evidence="5">
    <location>
        <position position="173"/>
    </location>
    <ligand>
        <name>Mg(2+)</name>
        <dbReference type="ChEBI" id="CHEBI:18420"/>
    </ligand>
</feature>
<accession>W5JEG1</accession>
<keyword evidence="5" id="KW-0472">Membrane</keyword>
<keyword evidence="2 5" id="KW-0808">Transferase</keyword>
<keyword evidence="5" id="KW-0999">Mitochondrion inner membrane</keyword>
<comment type="catalytic activity">
    <reaction evidence="5">
        <text>a 3,4-dihydroxy-5-(all-trans-polyprenyl)benzoate + S-adenosyl-L-methionine = a 4-hydroxy-3-methoxy-5-(all-trans-polyprenyl)benzoate + S-adenosyl-L-homocysteine + H(+)</text>
        <dbReference type="Rhea" id="RHEA:44452"/>
        <dbReference type="Rhea" id="RHEA-COMP:10930"/>
        <dbReference type="Rhea" id="RHEA-COMP:10931"/>
        <dbReference type="ChEBI" id="CHEBI:15378"/>
        <dbReference type="ChEBI" id="CHEBI:57856"/>
        <dbReference type="ChEBI" id="CHEBI:59789"/>
        <dbReference type="ChEBI" id="CHEBI:64694"/>
        <dbReference type="ChEBI" id="CHEBI:84443"/>
        <dbReference type="EC" id="2.1.1.114"/>
    </reaction>
</comment>
<dbReference type="HAMAP" id="MF_00472">
    <property type="entry name" value="UbiG"/>
    <property type="match status" value="1"/>
</dbReference>
<protein>
    <recommendedName>
        <fullName evidence="5">Ubiquinone biosynthesis O-methyltransferase, mitochondrial</fullName>
    </recommendedName>
    <alternativeName>
        <fullName evidence="5">3-demethylubiquinol 3-O-methyltransferase</fullName>
        <ecNumber evidence="5">2.1.1.64</ecNumber>
    </alternativeName>
    <alternativeName>
        <fullName evidence="5">3-demethylubiquinone 3-O-methyltransferase</fullName>
        <ecNumber evidence="5">2.1.1.-</ecNumber>
    </alternativeName>
    <alternativeName>
        <fullName evidence="5">Polyprenyldihydroxybenzoate methyltransferase</fullName>
        <ecNumber evidence="5">2.1.1.114</ecNumber>
    </alternativeName>
</protein>
<dbReference type="Gene3D" id="3.40.50.150">
    <property type="entry name" value="Vaccinia Virus protein VP39"/>
    <property type="match status" value="1"/>
</dbReference>
<evidence type="ECO:0000256" key="3">
    <source>
        <dbReference type="ARBA" id="ARBA00022688"/>
    </source>
</evidence>
<dbReference type="EC" id="2.1.1.64" evidence="5"/>
<comment type="subunit">
    <text evidence="5">Component of a multi-subunit COQ enzyme complex.</text>
</comment>
<reference evidence="7" key="2">
    <citation type="submission" date="2010-05" db="EMBL/GenBank/DDBJ databases">
        <authorList>
            <person name="Almeida L.G."/>
            <person name="Nicolas M.F."/>
            <person name="Souza R.C."/>
            <person name="Vasconcelos A.T.R."/>
        </authorList>
    </citation>
    <scope>NUCLEOTIDE SEQUENCE</scope>
</reference>